<comment type="catalytic activity">
    <reaction evidence="10">
        <text>ITP + H2O = IMP + diphosphate + H(+)</text>
        <dbReference type="Rhea" id="RHEA:29399"/>
        <dbReference type="ChEBI" id="CHEBI:15377"/>
        <dbReference type="ChEBI" id="CHEBI:15378"/>
        <dbReference type="ChEBI" id="CHEBI:33019"/>
        <dbReference type="ChEBI" id="CHEBI:58053"/>
        <dbReference type="ChEBI" id="CHEBI:61402"/>
        <dbReference type="EC" id="3.6.1.66"/>
    </reaction>
</comment>
<keyword evidence="3 10" id="KW-0479">Metal-binding</keyword>
<dbReference type="AlphaFoldDB" id="A0A6M0H0S9"/>
<feature type="binding site" evidence="10">
    <location>
        <position position="179"/>
    </location>
    <ligand>
        <name>substrate</name>
    </ligand>
</feature>
<evidence type="ECO:0000256" key="4">
    <source>
        <dbReference type="ARBA" id="ARBA00022741"/>
    </source>
</evidence>
<dbReference type="PANTHER" id="PTHR11067:SF9">
    <property type="entry name" value="INOSINE TRIPHOSPHATE PYROPHOSPHATASE"/>
    <property type="match status" value="1"/>
</dbReference>
<name>A0A6M0H0S9_9CLOT</name>
<comment type="similarity">
    <text evidence="1 10 11">Belongs to the HAM1 NTPase family.</text>
</comment>
<dbReference type="GO" id="GO:0017111">
    <property type="term" value="F:ribonucleoside triphosphate phosphatase activity"/>
    <property type="evidence" value="ECO:0007669"/>
    <property type="project" value="InterPro"/>
</dbReference>
<feature type="binding site" evidence="10">
    <location>
        <position position="72"/>
    </location>
    <ligand>
        <name>Mg(2+)</name>
        <dbReference type="ChEBI" id="CHEBI:18420"/>
    </ligand>
</feature>
<feature type="binding site" evidence="10">
    <location>
        <position position="41"/>
    </location>
    <ligand>
        <name>Mg(2+)</name>
        <dbReference type="ChEBI" id="CHEBI:18420"/>
    </ligand>
</feature>
<accession>A0A6M0H0S9</accession>
<evidence type="ECO:0000256" key="10">
    <source>
        <dbReference type="HAMAP-Rule" id="MF_01405"/>
    </source>
</evidence>
<keyword evidence="5 10" id="KW-0378">Hydrolase</keyword>
<dbReference type="PANTHER" id="PTHR11067">
    <property type="entry name" value="INOSINE TRIPHOSPHATE PYROPHOSPHATASE/HAM1 PROTEIN"/>
    <property type="match status" value="1"/>
</dbReference>
<keyword evidence="6 10" id="KW-0460">Magnesium</keyword>
<dbReference type="EC" id="3.6.1.66" evidence="10"/>
<evidence type="ECO:0000256" key="11">
    <source>
        <dbReference type="RuleBase" id="RU003781"/>
    </source>
</evidence>
<feature type="active site" description="Proton acceptor" evidence="10">
    <location>
        <position position="72"/>
    </location>
</feature>
<evidence type="ECO:0000256" key="1">
    <source>
        <dbReference type="ARBA" id="ARBA00008023"/>
    </source>
</evidence>
<evidence type="ECO:0000256" key="6">
    <source>
        <dbReference type="ARBA" id="ARBA00022842"/>
    </source>
</evidence>
<reference evidence="12 13" key="1">
    <citation type="submission" date="2020-02" db="EMBL/GenBank/DDBJ databases">
        <title>Genome assembly of a novel Clostridium senegalense strain.</title>
        <authorList>
            <person name="Gupta T.B."/>
            <person name="Jauregui R."/>
            <person name="Maclean P."/>
            <person name="Nawarathana A."/>
            <person name="Brightwell G."/>
        </authorList>
    </citation>
    <scope>NUCLEOTIDE SEQUENCE [LARGE SCALE GENOMIC DNA]</scope>
    <source>
        <strain evidence="12 13">AGRFS4</strain>
    </source>
</reference>
<dbReference type="Pfam" id="PF01725">
    <property type="entry name" value="Ham1p_like"/>
    <property type="match status" value="1"/>
</dbReference>
<evidence type="ECO:0000313" key="12">
    <source>
        <dbReference type="EMBL" id="NEU03818.1"/>
    </source>
</evidence>
<dbReference type="SUPFAM" id="SSF52972">
    <property type="entry name" value="ITPase-like"/>
    <property type="match status" value="1"/>
</dbReference>
<evidence type="ECO:0000256" key="5">
    <source>
        <dbReference type="ARBA" id="ARBA00022801"/>
    </source>
</evidence>
<dbReference type="NCBIfam" id="TIGR00042">
    <property type="entry name" value="RdgB/HAM1 family non-canonical purine NTP pyrophosphatase"/>
    <property type="match status" value="1"/>
</dbReference>
<protein>
    <recommendedName>
        <fullName evidence="10">dITP/XTP pyrophosphatase</fullName>
        <ecNumber evidence="10">3.6.1.66</ecNumber>
    </recommendedName>
    <alternativeName>
        <fullName evidence="10">Non-canonical purine NTP pyrophosphatase</fullName>
    </alternativeName>
    <alternativeName>
        <fullName evidence="10">Non-standard purine NTP pyrophosphatase</fullName>
    </alternativeName>
    <alternativeName>
        <fullName evidence="10">Nucleoside-triphosphate diphosphatase</fullName>
    </alternativeName>
    <alternativeName>
        <fullName evidence="10">Nucleoside-triphosphate pyrophosphatase</fullName>
        <shortName evidence="10">NTPase</shortName>
    </alternativeName>
</protein>
<comment type="cofactor">
    <cofactor evidence="10">
        <name>Mg(2+)</name>
        <dbReference type="ChEBI" id="CHEBI:18420"/>
    </cofactor>
    <text evidence="10">Binds 1 Mg(2+) ion per subunit.</text>
</comment>
<keyword evidence="13" id="KW-1185">Reference proteome</keyword>
<dbReference type="InterPro" id="IPR020922">
    <property type="entry name" value="dITP/XTP_pyrophosphatase"/>
</dbReference>
<keyword evidence="4 10" id="KW-0547">Nucleotide-binding</keyword>
<feature type="binding site" evidence="10">
    <location>
        <begin position="8"/>
        <end position="13"/>
    </location>
    <ligand>
        <name>substrate</name>
    </ligand>
</feature>
<comment type="caution">
    <text evidence="12">The sequence shown here is derived from an EMBL/GenBank/DDBJ whole genome shotgun (WGS) entry which is preliminary data.</text>
</comment>
<dbReference type="CDD" id="cd00515">
    <property type="entry name" value="HAM1"/>
    <property type="match status" value="1"/>
</dbReference>
<dbReference type="Gene3D" id="3.90.950.10">
    <property type="match status" value="1"/>
</dbReference>
<evidence type="ECO:0000256" key="3">
    <source>
        <dbReference type="ARBA" id="ARBA00022723"/>
    </source>
</evidence>
<proteinExistence type="inferred from homology"/>
<feature type="binding site" evidence="10">
    <location>
        <begin position="184"/>
        <end position="185"/>
    </location>
    <ligand>
        <name>substrate</name>
    </ligand>
</feature>
<dbReference type="FunFam" id="3.90.950.10:FF:000001">
    <property type="entry name" value="dITP/XTP pyrophosphatase"/>
    <property type="match status" value="1"/>
</dbReference>
<evidence type="ECO:0000256" key="7">
    <source>
        <dbReference type="ARBA" id="ARBA00023080"/>
    </source>
</evidence>
<dbReference type="GO" id="GO:0000166">
    <property type="term" value="F:nucleotide binding"/>
    <property type="evidence" value="ECO:0007669"/>
    <property type="project" value="UniProtKB-KW"/>
</dbReference>
<comment type="subunit">
    <text evidence="2 10">Homodimer.</text>
</comment>
<dbReference type="InterPro" id="IPR029001">
    <property type="entry name" value="ITPase-like_fam"/>
</dbReference>
<dbReference type="GO" id="GO:0046872">
    <property type="term" value="F:metal ion binding"/>
    <property type="evidence" value="ECO:0007669"/>
    <property type="project" value="UniProtKB-KW"/>
</dbReference>
<dbReference type="GO" id="GO:0036222">
    <property type="term" value="F:XTP diphosphatase activity"/>
    <property type="evidence" value="ECO:0007669"/>
    <property type="project" value="UniProtKB-UniRule"/>
</dbReference>
<dbReference type="GO" id="GO:0036220">
    <property type="term" value="F:ITP diphosphatase activity"/>
    <property type="evidence" value="ECO:0007669"/>
    <property type="project" value="UniProtKB-UniRule"/>
</dbReference>
<dbReference type="HAMAP" id="MF_01405">
    <property type="entry name" value="Non_canon_purine_NTPase"/>
    <property type="match status" value="1"/>
</dbReference>
<feature type="binding site" evidence="10">
    <location>
        <begin position="156"/>
        <end position="159"/>
    </location>
    <ligand>
        <name>substrate</name>
    </ligand>
</feature>
<dbReference type="GO" id="GO:0009146">
    <property type="term" value="P:purine nucleoside triphosphate catabolic process"/>
    <property type="evidence" value="ECO:0007669"/>
    <property type="project" value="UniProtKB-UniRule"/>
</dbReference>
<comment type="catalytic activity">
    <reaction evidence="8 10">
        <text>dITP + H2O = dIMP + diphosphate + H(+)</text>
        <dbReference type="Rhea" id="RHEA:28342"/>
        <dbReference type="ChEBI" id="CHEBI:15377"/>
        <dbReference type="ChEBI" id="CHEBI:15378"/>
        <dbReference type="ChEBI" id="CHEBI:33019"/>
        <dbReference type="ChEBI" id="CHEBI:61194"/>
        <dbReference type="ChEBI" id="CHEBI:61382"/>
        <dbReference type="EC" id="3.6.1.66"/>
    </reaction>
</comment>
<comment type="catalytic activity">
    <reaction evidence="9 10">
        <text>XTP + H2O = XMP + diphosphate + H(+)</text>
        <dbReference type="Rhea" id="RHEA:28610"/>
        <dbReference type="ChEBI" id="CHEBI:15377"/>
        <dbReference type="ChEBI" id="CHEBI:15378"/>
        <dbReference type="ChEBI" id="CHEBI:33019"/>
        <dbReference type="ChEBI" id="CHEBI:57464"/>
        <dbReference type="ChEBI" id="CHEBI:61314"/>
        <dbReference type="EC" id="3.6.1.66"/>
    </reaction>
</comment>
<dbReference type="RefSeq" id="WP_199869149.1">
    <property type="nucleotide sequence ID" value="NZ_JAAGPU010000002.1"/>
</dbReference>
<dbReference type="Proteomes" id="UP000481872">
    <property type="component" value="Unassembled WGS sequence"/>
</dbReference>
<dbReference type="GO" id="GO:0035870">
    <property type="term" value="F:dITP diphosphatase activity"/>
    <property type="evidence" value="ECO:0007669"/>
    <property type="project" value="UniProtKB-UniRule"/>
</dbReference>
<evidence type="ECO:0000313" key="13">
    <source>
        <dbReference type="Proteomes" id="UP000481872"/>
    </source>
</evidence>
<dbReference type="EMBL" id="JAAGPU010000002">
    <property type="protein sequence ID" value="NEU03818.1"/>
    <property type="molecule type" value="Genomic_DNA"/>
</dbReference>
<evidence type="ECO:0000256" key="2">
    <source>
        <dbReference type="ARBA" id="ARBA00011738"/>
    </source>
</evidence>
<dbReference type="GO" id="GO:0005829">
    <property type="term" value="C:cytosol"/>
    <property type="evidence" value="ECO:0007669"/>
    <property type="project" value="TreeGrafter"/>
</dbReference>
<feature type="binding site" evidence="10">
    <location>
        <position position="73"/>
    </location>
    <ligand>
        <name>substrate</name>
    </ligand>
</feature>
<comment type="function">
    <text evidence="10">Pyrophosphatase that catalyzes the hydrolysis of nucleoside triphosphates to their monophosphate derivatives, with a high preference for the non-canonical purine nucleotides XTP (xanthosine triphosphate), dITP (deoxyinosine triphosphate) and ITP. Seems to function as a house-cleaning enzyme that removes non-canonical purine nucleotides from the nucleotide pool, thus preventing their incorporation into DNA/RNA and avoiding chromosomal lesions.</text>
</comment>
<evidence type="ECO:0000256" key="8">
    <source>
        <dbReference type="ARBA" id="ARBA00051875"/>
    </source>
</evidence>
<sequence>MKKIIVASNNNHKIEEIKEMLKDFSYEILGLKEAGIEIDIEENGKTFMENSYIKAKAIYDLCKGKYMVLADDSGLAVDALKGAPGIYSARYSGEHGNSIENNKKLIRELQGVPFKKRDAAFFCAMVLIVNDNTVVKVEGKVNGKITEEYREIEGAFGYDPLFYVEELEKTFGEVSSEVKNAMSHRGRALEQLKKELNKI</sequence>
<dbReference type="InterPro" id="IPR002637">
    <property type="entry name" value="RdgB/HAM1"/>
</dbReference>
<keyword evidence="7 10" id="KW-0546">Nucleotide metabolism</keyword>
<organism evidence="12 13">
    <name type="scientific">Clostridium senegalense</name>
    <dbReference type="NCBI Taxonomy" id="1465809"/>
    <lineage>
        <taxon>Bacteria</taxon>
        <taxon>Bacillati</taxon>
        <taxon>Bacillota</taxon>
        <taxon>Clostridia</taxon>
        <taxon>Eubacteriales</taxon>
        <taxon>Clostridiaceae</taxon>
        <taxon>Clostridium</taxon>
    </lineage>
</organism>
<gene>
    <name evidence="12" type="primary">rdgB</name>
    <name evidence="12" type="ORF">G3M99_02880</name>
</gene>
<dbReference type="GO" id="GO:0009117">
    <property type="term" value="P:nucleotide metabolic process"/>
    <property type="evidence" value="ECO:0007669"/>
    <property type="project" value="UniProtKB-KW"/>
</dbReference>
<evidence type="ECO:0000256" key="9">
    <source>
        <dbReference type="ARBA" id="ARBA00052017"/>
    </source>
</evidence>